<protein>
    <submittedName>
        <fullName evidence="2">Uncharacterized protein DUF4386</fullName>
    </submittedName>
</protein>
<evidence type="ECO:0000313" key="3">
    <source>
        <dbReference type="Proteomes" id="UP000244069"/>
    </source>
</evidence>
<feature type="transmembrane region" description="Helical" evidence="1">
    <location>
        <begin position="126"/>
        <end position="147"/>
    </location>
</feature>
<feature type="transmembrane region" description="Helical" evidence="1">
    <location>
        <begin position="32"/>
        <end position="52"/>
    </location>
</feature>
<dbReference type="AlphaFoldDB" id="A0A2T6AJ51"/>
<proteinExistence type="predicted"/>
<keyword evidence="1" id="KW-1133">Transmembrane helix</keyword>
<reference evidence="2 3" key="1">
    <citation type="submission" date="2018-04" db="EMBL/GenBank/DDBJ databases">
        <title>Genomic Encyclopedia of Archaeal and Bacterial Type Strains, Phase II (KMG-II): from individual species to whole genera.</title>
        <authorList>
            <person name="Goeker M."/>
        </authorList>
    </citation>
    <scope>NUCLEOTIDE SEQUENCE [LARGE SCALE GENOMIC DNA]</scope>
    <source>
        <strain evidence="2 3">DSM 29329</strain>
    </source>
</reference>
<dbReference type="InterPro" id="IPR025495">
    <property type="entry name" value="DUF4386"/>
</dbReference>
<dbReference type="Proteomes" id="UP000244069">
    <property type="component" value="Unassembled WGS sequence"/>
</dbReference>
<keyword evidence="1" id="KW-0812">Transmembrane</keyword>
<feature type="transmembrane region" description="Helical" evidence="1">
    <location>
        <begin position="64"/>
        <end position="86"/>
    </location>
</feature>
<gene>
    <name evidence="2" type="ORF">C8N44_12452</name>
</gene>
<dbReference type="Pfam" id="PF14329">
    <property type="entry name" value="DUF4386"/>
    <property type="match status" value="1"/>
</dbReference>
<sequence>MVAADVTLALLFYDILRGFSEPLARAAMVLRLLQGALIAVGLVRLAGVPGMIDAGETAMAHQMIGLHAIGYDVGLVFFGGNALVMVTLLARSGGVPRVILAGLGLSGLVYIAGGLARLLAPGLIPVIQPAYLVPMLSETAFCLWLLVRARI</sequence>
<organism evidence="2 3">
    <name type="scientific">Allosediminivita pacifica</name>
    <dbReference type="NCBI Taxonomy" id="1267769"/>
    <lineage>
        <taxon>Bacteria</taxon>
        <taxon>Pseudomonadati</taxon>
        <taxon>Pseudomonadota</taxon>
        <taxon>Alphaproteobacteria</taxon>
        <taxon>Rhodobacterales</taxon>
        <taxon>Paracoccaceae</taxon>
        <taxon>Allosediminivita</taxon>
    </lineage>
</organism>
<feature type="transmembrane region" description="Helical" evidence="1">
    <location>
        <begin position="98"/>
        <end position="120"/>
    </location>
</feature>
<keyword evidence="3" id="KW-1185">Reference proteome</keyword>
<keyword evidence="1" id="KW-0472">Membrane</keyword>
<accession>A0A2T6AJ51</accession>
<dbReference type="EMBL" id="QBKN01000024">
    <property type="protein sequence ID" value="PTX43840.1"/>
    <property type="molecule type" value="Genomic_DNA"/>
</dbReference>
<comment type="caution">
    <text evidence="2">The sequence shown here is derived from an EMBL/GenBank/DDBJ whole genome shotgun (WGS) entry which is preliminary data.</text>
</comment>
<name>A0A2T6AJ51_9RHOB</name>
<evidence type="ECO:0000313" key="2">
    <source>
        <dbReference type="EMBL" id="PTX43840.1"/>
    </source>
</evidence>
<evidence type="ECO:0000256" key="1">
    <source>
        <dbReference type="SAM" id="Phobius"/>
    </source>
</evidence>